<feature type="transmembrane region" description="Helical" evidence="1">
    <location>
        <begin position="48"/>
        <end position="69"/>
    </location>
</feature>
<keyword evidence="4" id="KW-1185">Reference proteome</keyword>
<sequence>MRHTVDVTLVLGPMVFAIVFNAFIYGICVLQFCYYWETRTRDSAIIRLLVAWTLLLDTFHTCALLYMIWEYAVVHFNEPAFLATVLWPFSSTPIITTLTSFPIQIYLSWRIRQFSRSTRVFFGLLALAITQAALGLTCSIAAFRVPLSLIPFVDAWQVLAVATDVSITALLSWYLLKSRTGQKSSDSVICRVIRSSVETAAFGAFFCIMDLITFTLLQNTNFHVVFAFTLNSRKSLRAELERPIVPDIAFDQSTNAFPTPPVTDPPTPLKQISSEQQGSIMLNVTVYSTGATNVSDAQISAVQICTAG</sequence>
<dbReference type="Proteomes" id="UP000283269">
    <property type="component" value="Unassembled WGS sequence"/>
</dbReference>
<feature type="transmembrane region" description="Helical" evidence="1">
    <location>
        <begin position="89"/>
        <end position="109"/>
    </location>
</feature>
<dbReference type="PANTHER" id="PTHR40465">
    <property type="entry name" value="CHROMOSOME 1, WHOLE GENOME SHOTGUN SEQUENCE"/>
    <property type="match status" value="1"/>
</dbReference>
<comment type="caution">
    <text evidence="3">The sequence shown here is derived from an EMBL/GenBank/DDBJ whole genome shotgun (WGS) entry which is preliminary data.</text>
</comment>
<dbReference type="InParanoid" id="A0A409XVZ7"/>
<feature type="transmembrane region" description="Helical" evidence="1">
    <location>
        <begin position="14"/>
        <end position="36"/>
    </location>
</feature>
<evidence type="ECO:0000313" key="4">
    <source>
        <dbReference type="Proteomes" id="UP000283269"/>
    </source>
</evidence>
<evidence type="ECO:0000256" key="1">
    <source>
        <dbReference type="SAM" id="Phobius"/>
    </source>
</evidence>
<evidence type="ECO:0000259" key="2">
    <source>
        <dbReference type="Pfam" id="PF20152"/>
    </source>
</evidence>
<organism evidence="3 4">
    <name type="scientific">Psilocybe cyanescens</name>
    <dbReference type="NCBI Taxonomy" id="93625"/>
    <lineage>
        <taxon>Eukaryota</taxon>
        <taxon>Fungi</taxon>
        <taxon>Dikarya</taxon>
        <taxon>Basidiomycota</taxon>
        <taxon>Agaricomycotina</taxon>
        <taxon>Agaricomycetes</taxon>
        <taxon>Agaricomycetidae</taxon>
        <taxon>Agaricales</taxon>
        <taxon>Agaricineae</taxon>
        <taxon>Strophariaceae</taxon>
        <taxon>Psilocybe</taxon>
    </lineage>
</organism>
<name>A0A409XVZ7_PSICY</name>
<feature type="transmembrane region" description="Helical" evidence="1">
    <location>
        <begin position="197"/>
        <end position="217"/>
    </location>
</feature>
<evidence type="ECO:0000313" key="3">
    <source>
        <dbReference type="EMBL" id="PPQ94920.1"/>
    </source>
</evidence>
<dbReference type="STRING" id="93625.A0A409XVZ7"/>
<keyword evidence="1" id="KW-0472">Membrane</keyword>
<dbReference type="AlphaFoldDB" id="A0A409XVZ7"/>
<feature type="transmembrane region" description="Helical" evidence="1">
    <location>
        <begin position="155"/>
        <end position="176"/>
    </location>
</feature>
<accession>A0A409XVZ7</accession>
<keyword evidence="1" id="KW-1133">Transmembrane helix</keyword>
<feature type="domain" description="DUF6534" evidence="2">
    <location>
        <begin position="160"/>
        <end position="229"/>
    </location>
</feature>
<dbReference type="Pfam" id="PF20152">
    <property type="entry name" value="DUF6534"/>
    <property type="match status" value="1"/>
</dbReference>
<keyword evidence="1" id="KW-0812">Transmembrane</keyword>
<dbReference type="InterPro" id="IPR045339">
    <property type="entry name" value="DUF6534"/>
</dbReference>
<gene>
    <name evidence="3" type="ORF">CVT25_004406</name>
</gene>
<dbReference type="EMBL" id="NHYD01000192">
    <property type="protein sequence ID" value="PPQ94920.1"/>
    <property type="molecule type" value="Genomic_DNA"/>
</dbReference>
<reference evidence="3 4" key="1">
    <citation type="journal article" date="2018" name="Evol. Lett.">
        <title>Horizontal gene cluster transfer increased hallucinogenic mushroom diversity.</title>
        <authorList>
            <person name="Reynolds H.T."/>
            <person name="Vijayakumar V."/>
            <person name="Gluck-Thaler E."/>
            <person name="Korotkin H.B."/>
            <person name="Matheny P.B."/>
            <person name="Slot J.C."/>
        </authorList>
    </citation>
    <scope>NUCLEOTIDE SEQUENCE [LARGE SCALE GENOMIC DNA]</scope>
    <source>
        <strain evidence="3 4">2631</strain>
    </source>
</reference>
<dbReference type="PANTHER" id="PTHR40465:SF1">
    <property type="entry name" value="DUF6534 DOMAIN-CONTAINING PROTEIN"/>
    <property type="match status" value="1"/>
</dbReference>
<proteinExistence type="predicted"/>
<dbReference type="OrthoDB" id="2562493at2759"/>
<feature type="transmembrane region" description="Helical" evidence="1">
    <location>
        <begin position="121"/>
        <end position="143"/>
    </location>
</feature>
<protein>
    <recommendedName>
        <fullName evidence="2">DUF6534 domain-containing protein</fullName>
    </recommendedName>
</protein>